<evidence type="ECO:0008006" key="4">
    <source>
        <dbReference type="Google" id="ProtNLM"/>
    </source>
</evidence>
<dbReference type="eggNOG" id="ENOG502RPX4">
    <property type="taxonomic scope" value="Eukaryota"/>
</dbReference>
<dbReference type="Pfam" id="PF14388">
    <property type="entry name" value="DUF4419"/>
    <property type="match status" value="1"/>
</dbReference>
<dbReference type="PANTHER" id="PTHR31252">
    <property type="entry name" value="DUF4419 DOMAIN-CONTAINING PROTEIN"/>
    <property type="match status" value="1"/>
</dbReference>
<keyword evidence="1" id="KW-0732">Signal</keyword>
<dbReference type="GeneID" id="19953716"/>
<dbReference type="Proteomes" id="UP000030762">
    <property type="component" value="Unassembled WGS sequence"/>
</dbReference>
<evidence type="ECO:0000313" key="2">
    <source>
        <dbReference type="EMBL" id="EQC29320.1"/>
    </source>
</evidence>
<keyword evidence="3" id="KW-1185">Reference proteome</keyword>
<proteinExistence type="predicted"/>
<dbReference type="InParanoid" id="T0Q771"/>
<dbReference type="OMA" id="GHMAINI"/>
<dbReference type="EMBL" id="JH767185">
    <property type="protein sequence ID" value="EQC29320.1"/>
    <property type="molecule type" value="Genomic_DNA"/>
</dbReference>
<accession>T0Q771</accession>
<dbReference type="InterPro" id="IPR025533">
    <property type="entry name" value="DUF4419"/>
</dbReference>
<gene>
    <name evidence="2" type="ORF">SDRG_12989</name>
</gene>
<feature type="signal peptide" evidence="1">
    <location>
        <begin position="1"/>
        <end position="29"/>
    </location>
</feature>
<dbReference type="RefSeq" id="XP_008617294.1">
    <property type="nucleotide sequence ID" value="XM_008619072.1"/>
</dbReference>
<dbReference type="OrthoDB" id="9978173at2759"/>
<protein>
    <recommendedName>
        <fullName evidence="4">Phospholipase B-like</fullName>
    </recommendedName>
</protein>
<dbReference type="STRING" id="1156394.T0Q771"/>
<dbReference type="AlphaFoldDB" id="T0Q771"/>
<dbReference type="PANTHER" id="PTHR31252:SF11">
    <property type="entry name" value="DUF4419 DOMAIN-CONTAINING PROTEIN"/>
    <property type="match status" value="1"/>
</dbReference>
<sequence>MGAVDRPTHHVAVAVLVVAYVLLWQPTAPLPASSSITFAVSSVTPANFSGAVLHDSANAIDQLPEYVNAGCRRVHQQSPLTMPFVPSTAGFLDGVGMAYAQHLHLVLRPDDIWLALMSQFALYVDGSSEELRSQLVKHRKGKIELQVLLDGGRVDTIDFGLCANMMIDEMRAHLVDPTLADVLLPNFTTTTLHDRITASILTMATMKKFFDYKILISCGIPTVTLRGSVDDWQQIRSRIEHFRAYGDRMQTWVNLLSGVLDQFVAAARGEPDTAFWQTIYHSTYQGCGQRYVSGWMSVFAVFNKQGRWQGDERTTSSGKTSLYPIIAADALPPGYGTVDVEIDEIGVKTNAIMLAGHMAYAIQDNNTIVPQLGWAMALTPQVFRVDLSQRKKI</sequence>
<reference evidence="2 3" key="1">
    <citation type="submission" date="2012-04" db="EMBL/GenBank/DDBJ databases">
        <title>The Genome Sequence of Saprolegnia declina VS20.</title>
        <authorList>
            <consortium name="The Broad Institute Genome Sequencing Platform"/>
            <person name="Russ C."/>
            <person name="Nusbaum C."/>
            <person name="Tyler B."/>
            <person name="van West P."/>
            <person name="Dieguez-Uribeondo J."/>
            <person name="de Bruijn I."/>
            <person name="Tripathy S."/>
            <person name="Jiang R."/>
            <person name="Young S.K."/>
            <person name="Zeng Q."/>
            <person name="Gargeya S."/>
            <person name="Fitzgerald M."/>
            <person name="Haas B."/>
            <person name="Abouelleil A."/>
            <person name="Alvarado L."/>
            <person name="Arachchi H.M."/>
            <person name="Berlin A."/>
            <person name="Chapman S.B."/>
            <person name="Goldberg J."/>
            <person name="Griggs A."/>
            <person name="Gujja S."/>
            <person name="Hansen M."/>
            <person name="Howarth C."/>
            <person name="Imamovic A."/>
            <person name="Larimer J."/>
            <person name="McCowen C."/>
            <person name="Montmayeur A."/>
            <person name="Murphy C."/>
            <person name="Neiman D."/>
            <person name="Pearson M."/>
            <person name="Priest M."/>
            <person name="Roberts A."/>
            <person name="Saif S."/>
            <person name="Shea T."/>
            <person name="Sisk P."/>
            <person name="Sykes S."/>
            <person name="Wortman J."/>
            <person name="Nusbaum C."/>
            <person name="Birren B."/>
        </authorList>
    </citation>
    <scope>NUCLEOTIDE SEQUENCE [LARGE SCALE GENOMIC DNA]</scope>
    <source>
        <strain evidence="2 3">VS20</strain>
    </source>
</reference>
<evidence type="ECO:0000313" key="3">
    <source>
        <dbReference type="Proteomes" id="UP000030762"/>
    </source>
</evidence>
<organism evidence="2 3">
    <name type="scientific">Saprolegnia diclina (strain VS20)</name>
    <dbReference type="NCBI Taxonomy" id="1156394"/>
    <lineage>
        <taxon>Eukaryota</taxon>
        <taxon>Sar</taxon>
        <taxon>Stramenopiles</taxon>
        <taxon>Oomycota</taxon>
        <taxon>Saprolegniomycetes</taxon>
        <taxon>Saprolegniales</taxon>
        <taxon>Saprolegniaceae</taxon>
        <taxon>Saprolegnia</taxon>
    </lineage>
</organism>
<evidence type="ECO:0000256" key="1">
    <source>
        <dbReference type="SAM" id="SignalP"/>
    </source>
</evidence>
<name>T0Q771_SAPDV</name>
<feature type="chain" id="PRO_5004583084" description="Phospholipase B-like" evidence="1">
    <location>
        <begin position="30"/>
        <end position="393"/>
    </location>
</feature>
<dbReference type="VEuPathDB" id="FungiDB:SDRG_12989"/>